<keyword evidence="4" id="KW-0551">Lipid droplet</keyword>
<dbReference type="GO" id="GO:0005811">
    <property type="term" value="C:lipid droplet"/>
    <property type="evidence" value="ECO:0007669"/>
    <property type="project" value="UniProtKB-SubCell"/>
</dbReference>
<dbReference type="PANTHER" id="PTHR14275:SF0">
    <property type="entry name" value="LIPID DROPLET ASSEMBLY FACTOR 1"/>
    <property type="match status" value="1"/>
</dbReference>
<reference evidence="10 11" key="1">
    <citation type="journal article" date="2020" name="Nat. Commun.">
        <title>Donkey genomes provide new insights into domestication and selection for coat color.</title>
        <authorList>
            <person name="Wang"/>
            <person name="C."/>
            <person name="Li"/>
            <person name="H."/>
            <person name="Guo"/>
            <person name="Y."/>
            <person name="Huang"/>
            <person name="J."/>
            <person name="Sun"/>
            <person name="Y."/>
            <person name="Min"/>
            <person name="J."/>
            <person name="Wang"/>
            <person name="J."/>
            <person name="Fang"/>
            <person name="X."/>
            <person name="Zhao"/>
            <person name="Z."/>
            <person name="Wang"/>
            <person name="S."/>
            <person name="Zhang"/>
            <person name="Y."/>
            <person name="Liu"/>
            <person name="Q."/>
            <person name="Jiang"/>
            <person name="Q."/>
            <person name="Wang"/>
            <person name="X."/>
            <person name="Guo"/>
            <person name="Y."/>
            <person name="Yang"/>
            <person name="C."/>
            <person name="Wang"/>
            <person name="Y."/>
            <person name="Tian"/>
            <person name="F."/>
            <person name="Zhuang"/>
            <person name="G."/>
            <person name="Fan"/>
            <person name="Y."/>
            <person name="Gao"/>
            <person name="Q."/>
            <person name="Li"/>
            <person name="Y."/>
            <person name="Ju"/>
            <person name="Z."/>
            <person name="Li"/>
            <person name="J."/>
            <person name="Li"/>
            <person name="R."/>
            <person name="Hou"/>
            <person name="M."/>
            <person name="Yang"/>
            <person name="G."/>
            <person name="Liu"/>
            <person name="G."/>
            <person name="Liu"/>
            <person name="W."/>
            <person name="Guo"/>
            <person name="J."/>
            <person name="Pan"/>
            <person name="S."/>
            <person name="Fan"/>
            <person name="G."/>
            <person name="Zhang"/>
            <person name="W."/>
            <person name="Zhang"/>
            <person name="R."/>
            <person name="Yu"/>
            <person name="J."/>
            <person name="Zhang"/>
            <person name="X."/>
            <person name="Yin"/>
            <person name="Q."/>
            <person name="Ji"/>
            <person name="C."/>
            <person name="Jin"/>
            <person name="Y."/>
            <person name="Yue"/>
            <person name="G."/>
            <person name="Liu"/>
            <person name="M."/>
            <person name="Xu"/>
            <person name="J."/>
            <person name="Liu"/>
            <person name="S."/>
            <person name="Jordana"/>
            <person name="J."/>
            <person name="Noce"/>
            <person name="A."/>
            <person name="Amills"/>
            <person name="M."/>
            <person name="Wu"/>
            <person name="D.D."/>
            <person name="Li"/>
            <person name="S."/>
            <person name="Zhou"/>
            <person name="X. and Zhong"/>
            <person name="J."/>
        </authorList>
    </citation>
    <scope>NUCLEOTIDE SEQUENCE [LARGE SCALE GENOMIC DNA]</scope>
</reference>
<comment type="subcellular location">
    <subcellularLocation>
        <location evidence="1">Endoplasmic reticulum membrane</location>
        <topology evidence="1">Multi-pass membrane protein</topology>
    </subcellularLocation>
    <subcellularLocation>
        <location evidence="2">Lipid droplet</location>
    </subcellularLocation>
</comment>
<sequence length="182" mass="19744">MAKEEPPSISKDLQELQRKLSLLIESIQNNSEPPRISLFSNPRVSELGSLSSQVVALMKSPVGQYLDRHPFVALTLLVFAAMSAVPVGFFLLLVVLTFLVAFVGVILLEGLIISVGGLSLLCVLCGLGFVSLIISGTIIVSYMVVSSLVNYWFSPRSFTQQNSSGDCQLAMKSTDLEGLYQE</sequence>
<proteinExistence type="inferred from homology"/>
<keyword evidence="8 9" id="KW-0472">Membrane</keyword>
<comment type="similarity">
    <text evidence="3">Belongs to the LDAF1 family.</text>
</comment>
<dbReference type="GO" id="GO:0140042">
    <property type="term" value="P:lipid droplet formation"/>
    <property type="evidence" value="ECO:0007669"/>
    <property type="project" value="Ensembl"/>
</dbReference>
<protein>
    <submittedName>
        <fullName evidence="10">Lipid droplet assembly factor 1</fullName>
    </submittedName>
</protein>
<keyword evidence="7 9" id="KW-1133">Transmembrane helix</keyword>
<keyword evidence="11" id="KW-1185">Reference proteome</keyword>
<evidence type="ECO:0000256" key="2">
    <source>
        <dbReference type="ARBA" id="ARBA00004502"/>
    </source>
</evidence>
<reference evidence="10" key="3">
    <citation type="submission" date="2025-09" db="UniProtKB">
        <authorList>
            <consortium name="Ensembl"/>
        </authorList>
    </citation>
    <scope>IDENTIFICATION</scope>
</reference>
<evidence type="ECO:0000256" key="3">
    <source>
        <dbReference type="ARBA" id="ARBA00007618"/>
    </source>
</evidence>
<dbReference type="InterPro" id="IPR029709">
    <property type="entry name" value="LDAF1"/>
</dbReference>
<dbReference type="Ensembl" id="ENSEAST00005049663.1">
    <property type="protein sequence ID" value="ENSEASP00005044170.1"/>
    <property type="gene ID" value="ENSEASG00005007189.2"/>
</dbReference>
<evidence type="ECO:0000313" key="10">
    <source>
        <dbReference type="Ensembl" id="ENSEASP00005044170.1"/>
    </source>
</evidence>
<evidence type="ECO:0000256" key="5">
    <source>
        <dbReference type="ARBA" id="ARBA00022692"/>
    </source>
</evidence>
<dbReference type="AlphaFoldDB" id="A0A9L0J4H9"/>
<dbReference type="GO" id="GO:0005789">
    <property type="term" value="C:endoplasmic reticulum membrane"/>
    <property type="evidence" value="ECO:0007669"/>
    <property type="project" value="UniProtKB-SubCell"/>
</dbReference>
<evidence type="ECO:0000256" key="1">
    <source>
        <dbReference type="ARBA" id="ARBA00004477"/>
    </source>
</evidence>
<keyword evidence="6" id="KW-0256">Endoplasmic reticulum</keyword>
<dbReference type="Pfam" id="PF16015">
    <property type="entry name" value="Promethin"/>
    <property type="match status" value="1"/>
</dbReference>
<evidence type="ECO:0000313" key="11">
    <source>
        <dbReference type="Proteomes" id="UP000694387"/>
    </source>
</evidence>
<organism evidence="10 11">
    <name type="scientific">Equus asinus</name>
    <name type="common">Donkey</name>
    <name type="synonym">Equus africanus asinus</name>
    <dbReference type="NCBI Taxonomy" id="9793"/>
    <lineage>
        <taxon>Eukaryota</taxon>
        <taxon>Metazoa</taxon>
        <taxon>Chordata</taxon>
        <taxon>Craniata</taxon>
        <taxon>Vertebrata</taxon>
        <taxon>Euteleostomi</taxon>
        <taxon>Mammalia</taxon>
        <taxon>Eutheria</taxon>
        <taxon>Laurasiatheria</taxon>
        <taxon>Perissodactyla</taxon>
        <taxon>Equidae</taxon>
        <taxon>Equus</taxon>
    </lineage>
</organism>
<feature type="transmembrane region" description="Helical" evidence="9">
    <location>
        <begin position="120"/>
        <end position="145"/>
    </location>
</feature>
<keyword evidence="5 9" id="KW-0812">Transmembrane</keyword>
<accession>A0A9L0J4H9</accession>
<gene>
    <name evidence="10" type="primary">LDAF1</name>
</gene>
<evidence type="ECO:0000256" key="7">
    <source>
        <dbReference type="ARBA" id="ARBA00022989"/>
    </source>
</evidence>
<dbReference type="Proteomes" id="UP000694387">
    <property type="component" value="Chromosome 14"/>
</dbReference>
<reference evidence="10" key="2">
    <citation type="submission" date="2025-08" db="UniProtKB">
        <authorList>
            <consortium name="Ensembl"/>
        </authorList>
    </citation>
    <scope>IDENTIFICATION</scope>
</reference>
<dbReference type="GeneTree" id="ENSGT00390000006420"/>
<evidence type="ECO:0000256" key="8">
    <source>
        <dbReference type="ARBA" id="ARBA00023136"/>
    </source>
</evidence>
<feature type="transmembrane region" description="Helical" evidence="9">
    <location>
        <begin position="76"/>
        <end position="108"/>
    </location>
</feature>
<name>A0A9L0J4H9_EQUAS</name>
<evidence type="ECO:0000256" key="9">
    <source>
        <dbReference type="SAM" id="Phobius"/>
    </source>
</evidence>
<evidence type="ECO:0000256" key="4">
    <source>
        <dbReference type="ARBA" id="ARBA00022677"/>
    </source>
</evidence>
<dbReference type="PANTHER" id="PTHR14275">
    <property type="entry name" value="PROMETHIN"/>
    <property type="match status" value="1"/>
</dbReference>
<evidence type="ECO:0000256" key="6">
    <source>
        <dbReference type="ARBA" id="ARBA00022824"/>
    </source>
</evidence>